<sequence>MDTPAHDTDSMTEAGTSPSNMGGVSLSCCQKMSLCPLKKDVTLACVQLLVGPDKAQNLSRARIKVLEASRAGARIVVLPECFNSPYGTAYFRQYAETISPSPPSADQSPSFHAMASMAKEAQVYLVGGSIPELEPHPADPDQRKYYNTCLIFSPEGTLIGTHRKIHLCDVTIPGKAHLRESEVLSAGDDITIVDLPEYGELGVAICYDIRFPEVAAVAARKGCFAMVYPAAFSITTGSLHWSILAKARALDNQIYVALCSPARQSQGGHRPWGHSLIVDPLAQIVTEAGEEEDTVMAALSPTVISETRTNIPVYVHRRFDVYKDVSQ</sequence>
<dbReference type="SUPFAM" id="SSF56317">
    <property type="entry name" value="Carbon-nitrogen hydrolase"/>
    <property type="match status" value="1"/>
</dbReference>
<dbReference type="GO" id="GO:0006528">
    <property type="term" value="P:asparagine metabolic process"/>
    <property type="evidence" value="ECO:0007669"/>
    <property type="project" value="TreeGrafter"/>
</dbReference>
<dbReference type="AlphaFoldDB" id="H6BLR6"/>
<evidence type="ECO:0000313" key="4">
    <source>
        <dbReference type="EMBL" id="EHY52907.1"/>
    </source>
</evidence>
<feature type="region of interest" description="Disordered" evidence="2">
    <location>
        <begin position="1"/>
        <end position="21"/>
    </location>
</feature>
<keyword evidence="1" id="KW-0378">Hydrolase</keyword>
<evidence type="ECO:0000256" key="1">
    <source>
        <dbReference type="ARBA" id="ARBA00022801"/>
    </source>
</evidence>
<evidence type="ECO:0000313" key="5">
    <source>
        <dbReference type="Proteomes" id="UP000007304"/>
    </source>
</evidence>
<dbReference type="InterPro" id="IPR045254">
    <property type="entry name" value="Nit1/2_C-N_Hydrolase"/>
</dbReference>
<dbReference type="Gene3D" id="3.60.110.10">
    <property type="entry name" value="Carbon-nitrogen hydrolase"/>
    <property type="match status" value="1"/>
</dbReference>
<gene>
    <name evidence="4" type="ORF">HMPREF1120_01110</name>
</gene>
<dbReference type="Pfam" id="PF00795">
    <property type="entry name" value="CN_hydrolase"/>
    <property type="match status" value="1"/>
</dbReference>
<dbReference type="Proteomes" id="UP000007304">
    <property type="component" value="Unassembled WGS sequence"/>
</dbReference>
<dbReference type="FunCoup" id="H6BLR6">
    <property type="interactions" value="674"/>
</dbReference>
<dbReference type="EMBL" id="JH226130">
    <property type="protein sequence ID" value="EHY52907.1"/>
    <property type="molecule type" value="Genomic_DNA"/>
</dbReference>
<dbReference type="InParanoid" id="H6BLR6"/>
<feature type="domain" description="CN hydrolase" evidence="3">
    <location>
        <begin position="41"/>
        <end position="301"/>
    </location>
</feature>
<organism evidence="4 5">
    <name type="scientific">Exophiala dermatitidis (strain ATCC 34100 / CBS 525.76 / NIH/UT8656)</name>
    <name type="common">Black yeast</name>
    <name type="synonym">Wangiella dermatitidis</name>
    <dbReference type="NCBI Taxonomy" id="858893"/>
    <lineage>
        <taxon>Eukaryota</taxon>
        <taxon>Fungi</taxon>
        <taxon>Dikarya</taxon>
        <taxon>Ascomycota</taxon>
        <taxon>Pezizomycotina</taxon>
        <taxon>Eurotiomycetes</taxon>
        <taxon>Chaetothyriomycetidae</taxon>
        <taxon>Chaetothyriales</taxon>
        <taxon>Herpotrichiellaceae</taxon>
        <taxon>Exophiala</taxon>
    </lineage>
</organism>
<dbReference type="GO" id="GO:0050152">
    <property type="term" value="F:omega-amidase activity"/>
    <property type="evidence" value="ECO:0007669"/>
    <property type="project" value="TreeGrafter"/>
</dbReference>
<reference evidence="4" key="1">
    <citation type="submission" date="2011-07" db="EMBL/GenBank/DDBJ databases">
        <title>The Genome Sequence of Exophiala (Wangiella) dermatitidis NIH/UT8656.</title>
        <authorList>
            <consortium name="The Broad Institute Genome Sequencing Platform"/>
            <person name="Cuomo C."/>
            <person name="Wang Z."/>
            <person name="Hunicke-Smith S."/>
            <person name="Szanislo P.J."/>
            <person name="Earl A."/>
            <person name="Young S.K."/>
            <person name="Zeng Q."/>
            <person name="Gargeya S."/>
            <person name="Fitzgerald M."/>
            <person name="Haas B."/>
            <person name="Abouelleil A."/>
            <person name="Alvarado L."/>
            <person name="Arachchi H.M."/>
            <person name="Berlin A."/>
            <person name="Brown A."/>
            <person name="Chapman S.B."/>
            <person name="Chen Z."/>
            <person name="Dunbar C."/>
            <person name="Freedman E."/>
            <person name="Gearin G."/>
            <person name="Gellesch M."/>
            <person name="Goldberg J."/>
            <person name="Griggs A."/>
            <person name="Gujja S."/>
            <person name="Heiman D."/>
            <person name="Howarth C."/>
            <person name="Larson L."/>
            <person name="Lui A."/>
            <person name="MacDonald P.J.P."/>
            <person name="Montmayeur A."/>
            <person name="Murphy C."/>
            <person name="Neiman D."/>
            <person name="Pearson M."/>
            <person name="Priest M."/>
            <person name="Roberts A."/>
            <person name="Saif S."/>
            <person name="Shea T."/>
            <person name="Shenoy N."/>
            <person name="Sisk P."/>
            <person name="Stolte C."/>
            <person name="Sykes S."/>
            <person name="Wortman J."/>
            <person name="Nusbaum C."/>
            <person name="Birren B."/>
        </authorList>
    </citation>
    <scope>NUCLEOTIDE SEQUENCE</scope>
    <source>
        <strain evidence="4">NIH/UT8656</strain>
    </source>
</reference>
<dbReference type="InterPro" id="IPR001110">
    <property type="entry name" value="UPF0012_CS"/>
</dbReference>
<dbReference type="InterPro" id="IPR036526">
    <property type="entry name" value="C-N_Hydrolase_sf"/>
</dbReference>
<dbReference type="VEuPathDB" id="FungiDB:HMPREF1120_01110"/>
<dbReference type="eggNOG" id="KOG0806">
    <property type="taxonomic scope" value="Eukaryota"/>
</dbReference>
<dbReference type="CDD" id="cd07572">
    <property type="entry name" value="nit"/>
    <property type="match status" value="1"/>
</dbReference>
<proteinExistence type="predicted"/>
<dbReference type="PANTHER" id="PTHR23088">
    <property type="entry name" value="NITRILASE-RELATED"/>
    <property type="match status" value="1"/>
</dbReference>
<dbReference type="PROSITE" id="PS50263">
    <property type="entry name" value="CN_HYDROLASE"/>
    <property type="match status" value="1"/>
</dbReference>
<dbReference type="GO" id="GO:0006107">
    <property type="term" value="P:oxaloacetate metabolic process"/>
    <property type="evidence" value="ECO:0007669"/>
    <property type="project" value="TreeGrafter"/>
</dbReference>
<accession>H6BLR6</accession>
<dbReference type="GO" id="GO:0005739">
    <property type="term" value="C:mitochondrion"/>
    <property type="evidence" value="ECO:0007669"/>
    <property type="project" value="TreeGrafter"/>
</dbReference>
<keyword evidence="5" id="KW-1185">Reference proteome</keyword>
<dbReference type="PANTHER" id="PTHR23088:SF30">
    <property type="entry name" value="OMEGA-AMIDASE NIT2"/>
    <property type="match status" value="1"/>
</dbReference>
<dbReference type="RefSeq" id="XP_009153366.1">
    <property type="nucleotide sequence ID" value="XM_009155118.1"/>
</dbReference>
<dbReference type="PROSITE" id="PS01227">
    <property type="entry name" value="UPF0012"/>
    <property type="match status" value="1"/>
</dbReference>
<evidence type="ECO:0000256" key="2">
    <source>
        <dbReference type="SAM" id="MobiDB-lite"/>
    </source>
</evidence>
<feature type="compositionally biased region" description="Polar residues" evidence="2">
    <location>
        <begin position="11"/>
        <end position="21"/>
    </location>
</feature>
<dbReference type="InterPro" id="IPR003010">
    <property type="entry name" value="C-N_Hydrolase"/>
</dbReference>
<dbReference type="GO" id="GO:0006541">
    <property type="term" value="P:glutamine metabolic process"/>
    <property type="evidence" value="ECO:0007669"/>
    <property type="project" value="TreeGrafter"/>
</dbReference>
<evidence type="ECO:0000259" key="3">
    <source>
        <dbReference type="PROSITE" id="PS50263"/>
    </source>
</evidence>
<dbReference type="GeneID" id="20305749"/>
<name>H6BLR6_EXODN</name>
<protein>
    <submittedName>
        <fullName evidence="4">Nitrilase</fullName>
    </submittedName>
</protein>
<dbReference type="STRING" id="858893.H6BLR6"/>